<dbReference type="Proteomes" id="UP000266861">
    <property type="component" value="Unassembled WGS sequence"/>
</dbReference>
<feature type="region of interest" description="Disordered" evidence="1">
    <location>
        <begin position="29"/>
        <end position="128"/>
    </location>
</feature>
<dbReference type="EMBL" id="PQFF01000083">
    <property type="protein sequence ID" value="RHZ83766.1"/>
    <property type="molecule type" value="Genomic_DNA"/>
</dbReference>
<feature type="compositionally biased region" description="Polar residues" evidence="1">
    <location>
        <begin position="108"/>
        <end position="119"/>
    </location>
</feature>
<protein>
    <submittedName>
        <fullName evidence="2">Uncharacterized protein</fullName>
    </submittedName>
</protein>
<feature type="compositionally biased region" description="Basic and acidic residues" evidence="1">
    <location>
        <begin position="73"/>
        <end position="83"/>
    </location>
</feature>
<accession>A0A397JCW2</accession>
<sequence length="128" mass="15035">MKTEILIMRNFIYNIHLNPSFTLPLNATQKKEVNDDNNNKDLKDDNDNDDYDAVDGDDDYDDYDDDNYINNVDDPKTSDENKSFHHPNHYQQEKVEEIVVTKIKKSSSHSPSNMRSTWSTDEDNYLLQ</sequence>
<reference evidence="2 3" key="1">
    <citation type="submission" date="2018-08" db="EMBL/GenBank/DDBJ databases">
        <title>Genome and evolution of the arbuscular mycorrhizal fungus Diversispora epigaea (formerly Glomus versiforme) and its bacterial endosymbionts.</title>
        <authorList>
            <person name="Sun X."/>
            <person name="Fei Z."/>
            <person name="Harrison M."/>
        </authorList>
    </citation>
    <scope>NUCLEOTIDE SEQUENCE [LARGE SCALE GENOMIC DNA]</scope>
    <source>
        <strain evidence="2 3">IT104</strain>
    </source>
</reference>
<name>A0A397JCW2_9GLOM</name>
<evidence type="ECO:0000313" key="2">
    <source>
        <dbReference type="EMBL" id="RHZ83766.1"/>
    </source>
</evidence>
<comment type="caution">
    <text evidence="2">The sequence shown here is derived from an EMBL/GenBank/DDBJ whole genome shotgun (WGS) entry which is preliminary data.</text>
</comment>
<feature type="compositionally biased region" description="Acidic residues" evidence="1">
    <location>
        <begin position="46"/>
        <end position="67"/>
    </location>
</feature>
<gene>
    <name evidence="2" type="ORF">Glove_87g49</name>
</gene>
<evidence type="ECO:0000256" key="1">
    <source>
        <dbReference type="SAM" id="MobiDB-lite"/>
    </source>
</evidence>
<keyword evidence="3" id="KW-1185">Reference proteome</keyword>
<proteinExistence type="predicted"/>
<feature type="compositionally biased region" description="Basic and acidic residues" evidence="1">
    <location>
        <begin position="29"/>
        <end position="45"/>
    </location>
</feature>
<evidence type="ECO:0000313" key="3">
    <source>
        <dbReference type="Proteomes" id="UP000266861"/>
    </source>
</evidence>
<organism evidence="2 3">
    <name type="scientific">Diversispora epigaea</name>
    <dbReference type="NCBI Taxonomy" id="1348612"/>
    <lineage>
        <taxon>Eukaryota</taxon>
        <taxon>Fungi</taxon>
        <taxon>Fungi incertae sedis</taxon>
        <taxon>Mucoromycota</taxon>
        <taxon>Glomeromycotina</taxon>
        <taxon>Glomeromycetes</taxon>
        <taxon>Diversisporales</taxon>
        <taxon>Diversisporaceae</taxon>
        <taxon>Diversispora</taxon>
    </lineage>
</organism>
<dbReference type="AlphaFoldDB" id="A0A397JCW2"/>